<evidence type="ECO:0000313" key="2">
    <source>
        <dbReference type="Proteomes" id="UP001178461"/>
    </source>
</evidence>
<evidence type="ECO:0000313" key="1">
    <source>
        <dbReference type="EMBL" id="CAI5772406.1"/>
    </source>
</evidence>
<dbReference type="AlphaFoldDB" id="A0AA35P1T2"/>
<accession>A0AA35P1T2</accession>
<sequence>MGSRSLTSSFLGSAKKEISASWHWQIMHSERGVWENICESAQRHLEMLYCDVHSSEIKVFERDGSKGKVRFQDVAMYPFGPYCKIWINGRNSQRQSPEECS</sequence>
<dbReference type="EMBL" id="OX395129">
    <property type="protein sequence ID" value="CAI5772406.1"/>
    <property type="molecule type" value="Genomic_DNA"/>
</dbReference>
<keyword evidence="2" id="KW-1185">Reference proteome</keyword>
<proteinExistence type="predicted"/>
<gene>
    <name evidence="1" type="ORF">PODLI_1B029214</name>
</gene>
<name>A0AA35P1T2_9SAUR</name>
<organism evidence="1 2">
    <name type="scientific">Podarcis lilfordi</name>
    <name type="common">Lilford's wall lizard</name>
    <dbReference type="NCBI Taxonomy" id="74358"/>
    <lineage>
        <taxon>Eukaryota</taxon>
        <taxon>Metazoa</taxon>
        <taxon>Chordata</taxon>
        <taxon>Craniata</taxon>
        <taxon>Vertebrata</taxon>
        <taxon>Euteleostomi</taxon>
        <taxon>Lepidosauria</taxon>
        <taxon>Squamata</taxon>
        <taxon>Bifurcata</taxon>
        <taxon>Unidentata</taxon>
        <taxon>Episquamata</taxon>
        <taxon>Laterata</taxon>
        <taxon>Lacertibaenia</taxon>
        <taxon>Lacertidae</taxon>
        <taxon>Podarcis</taxon>
    </lineage>
</organism>
<dbReference type="Proteomes" id="UP001178461">
    <property type="component" value="Chromosome 4"/>
</dbReference>
<protein>
    <submittedName>
        <fullName evidence="1">Uncharacterized protein</fullName>
    </submittedName>
</protein>
<reference evidence="1" key="1">
    <citation type="submission" date="2022-12" db="EMBL/GenBank/DDBJ databases">
        <authorList>
            <person name="Alioto T."/>
            <person name="Alioto T."/>
            <person name="Gomez Garrido J."/>
        </authorList>
    </citation>
    <scope>NUCLEOTIDE SEQUENCE</scope>
</reference>